<dbReference type="AlphaFoldDB" id="A0AAV6MD91"/>
<comment type="caution">
    <text evidence="2">The sequence shown here is derived from an EMBL/GenBank/DDBJ whole genome shotgun (WGS) entry which is preliminary data.</text>
</comment>
<evidence type="ECO:0000256" key="1">
    <source>
        <dbReference type="SAM" id="MobiDB-lite"/>
    </source>
</evidence>
<evidence type="ECO:0000313" key="2">
    <source>
        <dbReference type="EMBL" id="KAG6578843.1"/>
    </source>
</evidence>
<keyword evidence="3" id="KW-1185">Reference proteome</keyword>
<feature type="non-terminal residue" evidence="2">
    <location>
        <position position="1"/>
    </location>
</feature>
<reference evidence="2 3" key="1">
    <citation type="journal article" date="2021" name="Hortic Res">
        <title>The domestication of Cucurbita argyrosperma as revealed by the genome of its wild relative.</title>
        <authorList>
            <person name="Barrera-Redondo J."/>
            <person name="Sanchez-de la Vega G."/>
            <person name="Aguirre-Liguori J.A."/>
            <person name="Castellanos-Morales G."/>
            <person name="Gutierrez-Guerrero Y.T."/>
            <person name="Aguirre-Dugua X."/>
            <person name="Aguirre-Planter E."/>
            <person name="Tenaillon M.I."/>
            <person name="Lira-Saade R."/>
            <person name="Eguiarte L.E."/>
        </authorList>
    </citation>
    <scope>NUCLEOTIDE SEQUENCE [LARGE SCALE GENOMIC DNA]</scope>
    <source>
        <strain evidence="2">JBR-2021</strain>
    </source>
</reference>
<sequence length="76" mass="8351">MSFLPTPTQAARLLLPVPRVASTSSSSLYQVDVLHLLPLTARKLHETASSTSSSLRRIPRSGPNPTQNRMKPELRS</sequence>
<proteinExistence type="predicted"/>
<feature type="region of interest" description="Disordered" evidence="1">
    <location>
        <begin position="45"/>
        <end position="76"/>
    </location>
</feature>
<evidence type="ECO:0000313" key="3">
    <source>
        <dbReference type="Proteomes" id="UP000685013"/>
    </source>
</evidence>
<protein>
    <submittedName>
        <fullName evidence="2">Uncharacterized protein</fullName>
    </submittedName>
</protein>
<dbReference type="Proteomes" id="UP000685013">
    <property type="component" value="Chromosome 15"/>
</dbReference>
<accession>A0AAV6MD91</accession>
<dbReference type="EMBL" id="JAGKQH010000015">
    <property type="protein sequence ID" value="KAG6578843.1"/>
    <property type="molecule type" value="Genomic_DNA"/>
</dbReference>
<name>A0AAV6MD91_9ROSI</name>
<organism evidence="2 3">
    <name type="scientific">Cucurbita argyrosperma subsp. sororia</name>
    <dbReference type="NCBI Taxonomy" id="37648"/>
    <lineage>
        <taxon>Eukaryota</taxon>
        <taxon>Viridiplantae</taxon>
        <taxon>Streptophyta</taxon>
        <taxon>Embryophyta</taxon>
        <taxon>Tracheophyta</taxon>
        <taxon>Spermatophyta</taxon>
        <taxon>Magnoliopsida</taxon>
        <taxon>eudicotyledons</taxon>
        <taxon>Gunneridae</taxon>
        <taxon>Pentapetalae</taxon>
        <taxon>rosids</taxon>
        <taxon>fabids</taxon>
        <taxon>Cucurbitales</taxon>
        <taxon>Cucurbitaceae</taxon>
        <taxon>Cucurbiteae</taxon>
        <taxon>Cucurbita</taxon>
    </lineage>
</organism>
<gene>
    <name evidence="2" type="ORF">SDJN03_23291</name>
</gene>